<dbReference type="PANTHER" id="PTHR34205">
    <property type="entry name" value="TRANSMEMBRANE PROTEIN"/>
    <property type="match status" value="1"/>
</dbReference>
<evidence type="ECO:0000313" key="1">
    <source>
        <dbReference type="EMBL" id="KXZ56941.1"/>
    </source>
</evidence>
<dbReference type="InterPro" id="IPR009305">
    <property type="entry name" value="Mpo1-like"/>
</dbReference>
<keyword evidence="2" id="KW-1185">Reference proteome</keyword>
<organism evidence="1 2">
    <name type="scientific">Gonium pectorale</name>
    <name type="common">Green alga</name>
    <dbReference type="NCBI Taxonomy" id="33097"/>
    <lineage>
        <taxon>Eukaryota</taxon>
        <taxon>Viridiplantae</taxon>
        <taxon>Chlorophyta</taxon>
        <taxon>core chlorophytes</taxon>
        <taxon>Chlorophyceae</taxon>
        <taxon>CS clade</taxon>
        <taxon>Chlamydomonadales</taxon>
        <taxon>Volvocaceae</taxon>
        <taxon>Gonium</taxon>
    </lineage>
</organism>
<dbReference type="Proteomes" id="UP000075714">
    <property type="component" value="Unassembled WGS sequence"/>
</dbReference>
<sequence>MERFESFAQFYPFYLAQHSRRGTRLLHLLGTSLVLLNAGVALKSRRARLLLLTPLLGYAPAWLSHAMIERNKPATFTYPLWSLLADFRMAAEIVMGRQPLQIALEEPKAESEGEVVVAAEKQS</sequence>
<accession>A0A150H4F2</accession>
<dbReference type="Pfam" id="PF06127">
    <property type="entry name" value="Mpo1-like"/>
    <property type="match status" value="1"/>
</dbReference>
<dbReference type="EMBL" id="LSYV01000002">
    <property type="protein sequence ID" value="KXZ56941.1"/>
    <property type="molecule type" value="Genomic_DNA"/>
</dbReference>
<dbReference type="OrthoDB" id="5511466at2759"/>
<proteinExistence type="predicted"/>
<dbReference type="PANTHER" id="PTHR34205:SF2">
    <property type="entry name" value="DUF962 DOMAIN-CONTAINING PROTEIN"/>
    <property type="match status" value="1"/>
</dbReference>
<name>A0A150H4F2_GONPE</name>
<evidence type="ECO:0000313" key="2">
    <source>
        <dbReference type="Proteomes" id="UP000075714"/>
    </source>
</evidence>
<reference evidence="2" key="1">
    <citation type="journal article" date="2016" name="Nat. Commun.">
        <title>The Gonium pectorale genome demonstrates co-option of cell cycle regulation during the evolution of multicellularity.</title>
        <authorList>
            <person name="Hanschen E.R."/>
            <person name="Marriage T.N."/>
            <person name="Ferris P.J."/>
            <person name="Hamaji T."/>
            <person name="Toyoda A."/>
            <person name="Fujiyama A."/>
            <person name="Neme R."/>
            <person name="Noguchi H."/>
            <person name="Minakuchi Y."/>
            <person name="Suzuki M."/>
            <person name="Kawai-Toyooka H."/>
            <person name="Smith D.R."/>
            <person name="Sparks H."/>
            <person name="Anderson J."/>
            <person name="Bakaric R."/>
            <person name="Luria V."/>
            <person name="Karger A."/>
            <person name="Kirschner M.W."/>
            <person name="Durand P.M."/>
            <person name="Michod R.E."/>
            <person name="Nozaki H."/>
            <person name="Olson B.J."/>
        </authorList>
    </citation>
    <scope>NUCLEOTIDE SEQUENCE [LARGE SCALE GENOMIC DNA]</scope>
    <source>
        <strain evidence="2">NIES-2863</strain>
    </source>
</reference>
<evidence type="ECO:0008006" key="3">
    <source>
        <dbReference type="Google" id="ProtNLM"/>
    </source>
</evidence>
<gene>
    <name evidence="1" type="ORF">GPECTOR_1g849</name>
</gene>
<comment type="caution">
    <text evidence="1">The sequence shown here is derived from an EMBL/GenBank/DDBJ whole genome shotgun (WGS) entry which is preliminary data.</text>
</comment>
<dbReference type="AlphaFoldDB" id="A0A150H4F2"/>
<protein>
    <recommendedName>
        <fullName evidence="3">DUF962 domain-containing protein</fullName>
    </recommendedName>
</protein>